<dbReference type="GO" id="GO:0019005">
    <property type="term" value="C:SCF ubiquitin ligase complex"/>
    <property type="evidence" value="ECO:0007669"/>
    <property type="project" value="TreeGrafter"/>
</dbReference>
<dbReference type="InterPro" id="IPR032675">
    <property type="entry name" value="LRR_dom_sf"/>
</dbReference>
<comment type="caution">
    <text evidence="2">The sequence shown here is derived from an EMBL/GenBank/DDBJ whole genome shotgun (WGS) entry which is preliminary data.</text>
</comment>
<feature type="non-terminal residue" evidence="2">
    <location>
        <position position="947"/>
    </location>
</feature>
<dbReference type="Gramene" id="OE9A056603T3">
    <property type="protein sequence ID" value="OE9A056603C3"/>
    <property type="gene ID" value="OE9A056603"/>
</dbReference>
<feature type="region of interest" description="Disordered" evidence="1">
    <location>
        <begin position="316"/>
        <end position="335"/>
    </location>
</feature>
<reference evidence="2 3" key="1">
    <citation type="submission" date="2019-12" db="EMBL/GenBank/DDBJ databases">
        <authorList>
            <person name="Alioto T."/>
            <person name="Alioto T."/>
            <person name="Gomez Garrido J."/>
        </authorList>
    </citation>
    <scope>NUCLEOTIDE SEQUENCE [LARGE SCALE GENOMIC DNA]</scope>
</reference>
<dbReference type="PANTHER" id="PTHR13318">
    <property type="entry name" value="PARTNER OF PAIRED, ISOFORM B-RELATED"/>
    <property type="match status" value="1"/>
</dbReference>
<dbReference type="SUPFAM" id="SSF52047">
    <property type="entry name" value="RNI-like"/>
    <property type="match status" value="1"/>
</dbReference>
<gene>
    <name evidence="2" type="ORF">OLEA9_A056603</name>
</gene>
<name>A0A8S0R1Q1_OLEEU</name>
<dbReference type="OrthoDB" id="10257471at2759"/>
<evidence type="ECO:0000313" key="2">
    <source>
        <dbReference type="EMBL" id="CAA2972549.1"/>
    </source>
</evidence>
<proteinExistence type="predicted"/>
<dbReference type="GO" id="GO:0006289">
    <property type="term" value="P:nucleotide-excision repair"/>
    <property type="evidence" value="ECO:0007669"/>
    <property type="project" value="EnsemblPlants"/>
</dbReference>
<dbReference type="Gene3D" id="3.80.10.10">
    <property type="entry name" value="Ribonuclease Inhibitor"/>
    <property type="match status" value="3"/>
</dbReference>
<dbReference type="GO" id="GO:0031146">
    <property type="term" value="P:SCF-dependent proteasomal ubiquitin-dependent protein catabolic process"/>
    <property type="evidence" value="ECO:0007669"/>
    <property type="project" value="TreeGrafter"/>
</dbReference>
<evidence type="ECO:0000256" key="1">
    <source>
        <dbReference type="SAM" id="MobiDB-lite"/>
    </source>
</evidence>
<sequence length="947" mass="102977">AQAIILAGNTKRSLLFLTSVSRKLQLPSNHVCAMTVLRSREIASTFNSEGSLPKAFENAVTEPVTPAKTLEYSNHSVINTTPISSSSAPNPGVESGLVAGSIMGSEAVTVRRSARLASKLDHQENIEIMSEERKKVKTKVENNPSEGVCEIGNLEKGVLDSDLELEKEGGFSEQKMTGTWLVSGSVPVLEERKFAKGVGESGFGCDGETLGIKIANNGKGKGTYSMEMDLAVLKSGNKDVKERGFFNLRSGKKVVKRTIEGDFGGPSIGLEEFESWNNDAKSGYGKESEILLNGDRDKTDSERNMEEDVCSSWKKRRLSRGEKGKGKVVGNTSPTSSAVSVKLEVDKEVGILIDESSSRLSQNVDGKVEVIGQSVIGIETGVKTRARLRKEEKGKGKLVEKDSSSNDMDALDKRFELMVENKKENVRAGTIRLPENAALLDVNIVRETDARSHKKRFRDIARQNASRFAHFSAQEEELGHAAAGIAGRAIPTSEAVSEIEDWPGPFSTAMKIIKDREKNMPGLHGSSVGKSKAVDLTWVPRKDEKCNRQKQFPPSLQQLCLSILAKNADAITSLDCIPDVLRHKLCQLLCDSRKMNSHFLQLLVSGFPTEIRLKDCSWLSEELFIRTFESIDTNNLTVLQLDQCGCCLPDYTLSATLAHSLNSLPALTTVSLKGAYRLSDDGLKALVSSAPSITSINLSQCSLLTSVGICSLANSLKSVLRELYIDDCLEIDAMLILPALLKLEHLEVLSLGGIQTVCDKFISEIVSVHGCSIKELGLAGCMQLSDLSLKVIAATCSELKVIDLTTLCTLTDTAMAHLANGCRAIHTLKLCRNAFSDEAIAAYLEMSGASLIELSLNDINEVSNNTALSLAEHSRNLVTLDLSWCRNLTNEALGLIVDSCLSLKVLKLFGCTQITNAFLDGHSNPQVKIIGLKMSQVFEHIKEPNLL</sequence>
<dbReference type="SMART" id="SM00367">
    <property type="entry name" value="LRR_CC"/>
    <property type="match status" value="5"/>
</dbReference>
<protein>
    <submittedName>
        <fullName evidence="2">Uncharacterized protein</fullName>
    </submittedName>
</protein>
<dbReference type="InterPro" id="IPR006553">
    <property type="entry name" value="Leu-rich_rpt_Cys-con_subtyp"/>
</dbReference>
<evidence type="ECO:0000313" key="3">
    <source>
        <dbReference type="Proteomes" id="UP000594638"/>
    </source>
</evidence>
<dbReference type="PANTHER" id="PTHR13318:SF101">
    <property type="entry name" value="F-BOX_LRR PROTEIN"/>
    <property type="match status" value="1"/>
</dbReference>
<keyword evidence="3" id="KW-1185">Reference proteome</keyword>
<accession>A0A8S0R1Q1</accession>
<dbReference type="EMBL" id="CACTIH010002056">
    <property type="protein sequence ID" value="CAA2972549.1"/>
    <property type="molecule type" value="Genomic_DNA"/>
</dbReference>
<organism evidence="2 3">
    <name type="scientific">Olea europaea subsp. europaea</name>
    <dbReference type="NCBI Taxonomy" id="158383"/>
    <lineage>
        <taxon>Eukaryota</taxon>
        <taxon>Viridiplantae</taxon>
        <taxon>Streptophyta</taxon>
        <taxon>Embryophyta</taxon>
        <taxon>Tracheophyta</taxon>
        <taxon>Spermatophyta</taxon>
        <taxon>Magnoliopsida</taxon>
        <taxon>eudicotyledons</taxon>
        <taxon>Gunneridae</taxon>
        <taxon>Pentapetalae</taxon>
        <taxon>asterids</taxon>
        <taxon>lamiids</taxon>
        <taxon>Lamiales</taxon>
        <taxon>Oleaceae</taxon>
        <taxon>Oleeae</taxon>
        <taxon>Olea</taxon>
    </lineage>
</organism>
<dbReference type="GO" id="GO:0010225">
    <property type="term" value="P:response to UV-C"/>
    <property type="evidence" value="ECO:0007669"/>
    <property type="project" value="EnsemblPlants"/>
</dbReference>
<dbReference type="Proteomes" id="UP000594638">
    <property type="component" value="Unassembled WGS sequence"/>
</dbReference>
<dbReference type="AlphaFoldDB" id="A0A8S0R1Q1"/>